<dbReference type="Gene3D" id="3.30.70.2390">
    <property type="match status" value="1"/>
</dbReference>
<sequence length="230" mass="24079">MSMLTPPGMGGKYKITGNAYPRMRRPHRRRRRVLAGVAALVTLSVLAWGTLELIDVFSGHREANAAQRECKSSSGTAKTSGKGGKADKSGKGSAQPRTAQQSLPKPAGITVNVFNATPRTGLAKKAADELKRRGFKIGKVGNAPAVYDKKVDDAALLVGGSDAKDVLSVLGAHVTGERTQADTRKDASVDLVIGRAYKALDPAPAAAKALATMAQAPPPTETKQAKHCKS</sequence>
<evidence type="ECO:0000313" key="3">
    <source>
        <dbReference type="EMBL" id="GGO86672.1"/>
    </source>
</evidence>
<proteinExistence type="predicted"/>
<keyword evidence="4" id="KW-1185">Reference proteome</keyword>
<dbReference type="AlphaFoldDB" id="A0A917ZN10"/>
<feature type="region of interest" description="Disordered" evidence="1">
    <location>
        <begin position="210"/>
        <end position="230"/>
    </location>
</feature>
<gene>
    <name evidence="3" type="ORF">GCM10012280_23350</name>
</gene>
<organism evidence="3 4">
    <name type="scientific">Wenjunlia tyrosinilytica</name>
    <dbReference type="NCBI Taxonomy" id="1544741"/>
    <lineage>
        <taxon>Bacteria</taxon>
        <taxon>Bacillati</taxon>
        <taxon>Actinomycetota</taxon>
        <taxon>Actinomycetes</taxon>
        <taxon>Kitasatosporales</taxon>
        <taxon>Streptomycetaceae</taxon>
        <taxon>Wenjunlia</taxon>
    </lineage>
</organism>
<feature type="region of interest" description="Disordered" evidence="1">
    <location>
        <begin position="1"/>
        <end position="26"/>
    </location>
</feature>
<evidence type="ECO:0000259" key="2">
    <source>
        <dbReference type="Pfam" id="PF13399"/>
    </source>
</evidence>
<dbReference type="RefSeq" id="WP_189131500.1">
    <property type="nucleotide sequence ID" value="NZ_BMMS01000008.1"/>
</dbReference>
<name>A0A917ZN10_9ACTN</name>
<evidence type="ECO:0000313" key="4">
    <source>
        <dbReference type="Proteomes" id="UP000641932"/>
    </source>
</evidence>
<dbReference type="InterPro" id="IPR027381">
    <property type="entry name" value="LytR/CpsA/Psr_C"/>
</dbReference>
<feature type="domain" description="LytR/CpsA/Psr regulator C-terminal" evidence="2">
    <location>
        <begin position="109"/>
        <end position="197"/>
    </location>
</feature>
<reference evidence="3" key="2">
    <citation type="submission" date="2020-09" db="EMBL/GenBank/DDBJ databases">
        <authorList>
            <person name="Sun Q."/>
            <person name="Zhou Y."/>
        </authorList>
    </citation>
    <scope>NUCLEOTIDE SEQUENCE</scope>
    <source>
        <strain evidence="3">CGMCC 4.7201</strain>
    </source>
</reference>
<dbReference type="EMBL" id="BMMS01000008">
    <property type="protein sequence ID" value="GGO86672.1"/>
    <property type="molecule type" value="Genomic_DNA"/>
</dbReference>
<evidence type="ECO:0000256" key="1">
    <source>
        <dbReference type="SAM" id="MobiDB-lite"/>
    </source>
</evidence>
<accession>A0A917ZN10</accession>
<comment type="caution">
    <text evidence="3">The sequence shown here is derived from an EMBL/GenBank/DDBJ whole genome shotgun (WGS) entry which is preliminary data.</text>
</comment>
<protein>
    <submittedName>
        <fullName evidence="3">Membrane protein</fullName>
    </submittedName>
</protein>
<feature type="region of interest" description="Disordered" evidence="1">
    <location>
        <begin position="66"/>
        <end position="107"/>
    </location>
</feature>
<dbReference type="Pfam" id="PF13399">
    <property type="entry name" value="LytR_C"/>
    <property type="match status" value="1"/>
</dbReference>
<reference evidence="3" key="1">
    <citation type="journal article" date="2014" name="Int. J. Syst. Evol. Microbiol.">
        <title>Complete genome sequence of Corynebacterium casei LMG S-19264T (=DSM 44701T), isolated from a smear-ripened cheese.</title>
        <authorList>
            <consortium name="US DOE Joint Genome Institute (JGI-PGF)"/>
            <person name="Walter F."/>
            <person name="Albersmeier A."/>
            <person name="Kalinowski J."/>
            <person name="Ruckert C."/>
        </authorList>
    </citation>
    <scope>NUCLEOTIDE SEQUENCE</scope>
    <source>
        <strain evidence="3">CGMCC 4.7201</strain>
    </source>
</reference>
<dbReference type="Proteomes" id="UP000641932">
    <property type="component" value="Unassembled WGS sequence"/>
</dbReference>